<gene>
    <name evidence="1" type="ORF">DHETER_LOCUS10029</name>
</gene>
<comment type="caution">
    <text evidence="1">The sequence shown here is derived from an EMBL/GenBank/DDBJ whole genome shotgun (WGS) entry which is preliminary data.</text>
</comment>
<protein>
    <submittedName>
        <fullName evidence="1">5597_t:CDS:1</fullName>
    </submittedName>
</protein>
<evidence type="ECO:0000313" key="1">
    <source>
        <dbReference type="EMBL" id="CAG8667407.1"/>
    </source>
</evidence>
<dbReference type="EMBL" id="CAJVPU010018697">
    <property type="protein sequence ID" value="CAG8667407.1"/>
    <property type="molecule type" value="Genomic_DNA"/>
</dbReference>
<name>A0ACA9NP16_9GLOM</name>
<sequence>MFLLTRQTRISLVHQMILPLTTTSITKSNSMLLNSIGLIRGMKVRSSVKKLCDGCYTVRRRGTVFVLCKKNKKHKQRQ</sequence>
<reference evidence="1" key="1">
    <citation type="submission" date="2021-06" db="EMBL/GenBank/DDBJ databases">
        <authorList>
            <person name="Kallberg Y."/>
            <person name="Tangrot J."/>
            <person name="Rosling A."/>
        </authorList>
    </citation>
    <scope>NUCLEOTIDE SEQUENCE</scope>
    <source>
        <strain evidence="1">IL203A</strain>
    </source>
</reference>
<feature type="non-terminal residue" evidence="1">
    <location>
        <position position="78"/>
    </location>
</feature>
<keyword evidence="2" id="KW-1185">Reference proteome</keyword>
<proteinExistence type="predicted"/>
<evidence type="ECO:0000313" key="2">
    <source>
        <dbReference type="Proteomes" id="UP000789702"/>
    </source>
</evidence>
<accession>A0ACA9NP16</accession>
<organism evidence="1 2">
    <name type="scientific">Dentiscutata heterogama</name>
    <dbReference type="NCBI Taxonomy" id="1316150"/>
    <lineage>
        <taxon>Eukaryota</taxon>
        <taxon>Fungi</taxon>
        <taxon>Fungi incertae sedis</taxon>
        <taxon>Mucoromycota</taxon>
        <taxon>Glomeromycotina</taxon>
        <taxon>Glomeromycetes</taxon>
        <taxon>Diversisporales</taxon>
        <taxon>Gigasporaceae</taxon>
        <taxon>Dentiscutata</taxon>
    </lineage>
</organism>
<dbReference type="Proteomes" id="UP000789702">
    <property type="component" value="Unassembled WGS sequence"/>
</dbReference>